<keyword evidence="1 3" id="KW-0808">Transferase</keyword>
<evidence type="ECO:0000313" key="5">
    <source>
        <dbReference type="EMBL" id="STD14999.1"/>
    </source>
</evidence>
<organism evidence="4 6">
    <name type="scientific">Cronobacter universalis NCTC 9529</name>
    <dbReference type="NCBI Taxonomy" id="1074000"/>
    <lineage>
        <taxon>Bacteria</taxon>
        <taxon>Pseudomonadati</taxon>
        <taxon>Pseudomonadota</taxon>
        <taxon>Gammaproteobacteria</taxon>
        <taxon>Enterobacterales</taxon>
        <taxon>Enterobacteriaceae</taxon>
        <taxon>Cronobacter</taxon>
    </lineage>
</organism>
<dbReference type="KEGG" id="cui:AFK65_16495"/>
<dbReference type="AlphaFoldDB" id="A0AAC9EWK2"/>
<dbReference type="PIRSF" id="PIRSF000441">
    <property type="entry name" value="CysE"/>
    <property type="match status" value="1"/>
</dbReference>
<reference evidence="6" key="1">
    <citation type="submission" date="2015-07" db="EMBL/GenBank/DDBJ databases">
        <authorList>
            <person name="Moine D."/>
            <person name="Kassam M."/>
        </authorList>
    </citation>
    <scope>NUCLEOTIDE SEQUENCE [LARGE SCALE GENOMIC DNA]</scope>
    <source>
        <strain evidence="6">NCTC 9529</strain>
    </source>
</reference>
<keyword evidence="2 3" id="KW-0012">Acyltransferase</keyword>
<evidence type="ECO:0000256" key="2">
    <source>
        <dbReference type="ARBA" id="ARBA00023315"/>
    </source>
</evidence>
<sequence>MSNLKNRNLTLLKDALKKEVMMSDKAFTWTRVIHKAIKCPKRRYYFWWRLASYWHQNNTYGMKKMASRINRKLISRYGTEIDLDAKIGPGLVITHHHGIVINGAAIIGKAFRIRQNTTIGITGSNTSNTPVSIVIGDNVSIGASSCIIADQISIGNNVVIGAMSFINKDIPDNCTVVTEKTTIIKQW</sequence>
<reference evidence="5 7" key="4">
    <citation type="submission" date="2018-06" db="EMBL/GenBank/DDBJ databases">
        <authorList>
            <consortium name="Pathogen Informatics"/>
            <person name="Doyle S."/>
        </authorList>
    </citation>
    <scope>NUCLEOTIDE SEQUENCE [LARGE SCALE GENOMIC DNA]</scope>
    <source>
        <strain evidence="7">NCTC 9529</strain>
        <strain evidence="5">NCTC9529</strain>
    </source>
</reference>
<dbReference type="PANTHER" id="PTHR42811">
    <property type="entry name" value="SERINE ACETYLTRANSFERASE"/>
    <property type="match status" value="1"/>
</dbReference>
<keyword evidence="7" id="KW-1185">Reference proteome</keyword>
<comment type="similarity">
    <text evidence="3">Belongs to the transferase hexapeptide repeat family.</text>
</comment>
<dbReference type="Gene3D" id="2.160.10.10">
    <property type="entry name" value="Hexapeptide repeat proteins"/>
    <property type="match status" value="1"/>
</dbReference>
<dbReference type="EMBL" id="UFYH01000001">
    <property type="protein sequence ID" value="STD14999.1"/>
    <property type="molecule type" value="Genomic_DNA"/>
</dbReference>
<evidence type="ECO:0000313" key="4">
    <source>
        <dbReference type="EMBL" id="ALB56179.1"/>
    </source>
</evidence>
<dbReference type="GO" id="GO:0005737">
    <property type="term" value="C:cytoplasm"/>
    <property type="evidence" value="ECO:0007669"/>
    <property type="project" value="InterPro"/>
</dbReference>
<reference evidence="6" key="2">
    <citation type="submission" date="2015-09" db="EMBL/GenBank/DDBJ databases">
        <title>Cronobacter genome sequencing and assembly.</title>
        <authorList>
            <person name="Descombes P."/>
            <person name="Baert L."/>
            <person name="Ngom-Bru C."/>
            <person name="Barretto C."/>
        </authorList>
    </citation>
    <scope>NUCLEOTIDE SEQUENCE [LARGE SCALE GENOMIC DNA]</scope>
    <source>
        <strain evidence="6">NCTC 9529</strain>
    </source>
</reference>
<dbReference type="InterPro" id="IPR011004">
    <property type="entry name" value="Trimer_LpxA-like_sf"/>
</dbReference>
<dbReference type="EMBL" id="CP012257">
    <property type="protein sequence ID" value="ALB56179.1"/>
    <property type="molecule type" value="Genomic_DNA"/>
</dbReference>
<dbReference type="Proteomes" id="UP000254849">
    <property type="component" value="Unassembled WGS sequence"/>
</dbReference>
<accession>A0AAC9EWK2</accession>
<dbReference type="GO" id="GO:0009001">
    <property type="term" value="F:serine O-acetyltransferase activity"/>
    <property type="evidence" value="ECO:0007669"/>
    <property type="project" value="InterPro"/>
</dbReference>
<evidence type="ECO:0000313" key="7">
    <source>
        <dbReference type="Proteomes" id="UP000254849"/>
    </source>
</evidence>
<dbReference type="SUPFAM" id="SSF51161">
    <property type="entry name" value="Trimeric LpxA-like enzymes"/>
    <property type="match status" value="1"/>
</dbReference>
<evidence type="ECO:0000256" key="1">
    <source>
        <dbReference type="ARBA" id="ARBA00022679"/>
    </source>
</evidence>
<proteinExistence type="inferred from homology"/>
<dbReference type="Proteomes" id="UP000061974">
    <property type="component" value="Chromosome"/>
</dbReference>
<dbReference type="RefSeq" id="WP_032804870.1">
    <property type="nucleotide sequence ID" value="NZ_AJKW01000004.1"/>
</dbReference>
<evidence type="ECO:0000313" key="6">
    <source>
        <dbReference type="Proteomes" id="UP000061974"/>
    </source>
</evidence>
<dbReference type="CDD" id="cd03354">
    <property type="entry name" value="LbH_SAT"/>
    <property type="match status" value="1"/>
</dbReference>
<gene>
    <name evidence="5" type="primary">cysE_3</name>
    <name evidence="4" type="ORF">AFK65_16495</name>
    <name evidence="5" type="ORF">NCTC9529_03383</name>
</gene>
<reference evidence="4 6" key="3">
    <citation type="journal article" date="2016" name="Genome Announc.">
        <title>Fully Closed Genome Sequences of Five Type Strains of the Genus Cronobacter and One Cronobacter sakazakii Strain.</title>
        <authorList>
            <person name="Moine D."/>
            <person name="Kassam M."/>
            <person name="Baert L."/>
            <person name="Tang Y."/>
            <person name="Barretto C."/>
            <person name="Ngom Bru C."/>
            <person name="Klijn A."/>
            <person name="Descombes P."/>
        </authorList>
    </citation>
    <scope>NUCLEOTIDE SEQUENCE [LARGE SCALE GENOMIC DNA]</scope>
    <source>
        <strain evidence="4 6">NCTC 9529</strain>
    </source>
</reference>
<dbReference type="InterPro" id="IPR045304">
    <property type="entry name" value="LbH_SAT"/>
</dbReference>
<protein>
    <recommendedName>
        <fullName evidence="3">Acetyltransferase</fullName>
        <ecNumber evidence="3">2.3.1.-</ecNumber>
    </recommendedName>
</protein>
<dbReference type="EC" id="2.3.1.-" evidence="3"/>
<dbReference type="InterPro" id="IPR005881">
    <property type="entry name" value="Ser_O-AcTrfase"/>
</dbReference>
<dbReference type="GO" id="GO:0006535">
    <property type="term" value="P:cysteine biosynthetic process from serine"/>
    <property type="evidence" value="ECO:0007669"/>
    <property type="project" value="InterPro"/>
</dbReference>
<evidence type="ECO:0000256" key="3">
    <source>
        <dbReference type="PIRNR" id="PIRNR000441"/>
    </source>
</evidence>
<name>A0AAC9EWK2_9ENTR</name>